<evidence type="ECO:0000259" key="1">
    <source>
        <dbReference type="PROSITE" id="PS50106"/>
    </source>
</evidence>
<dbReference type="PANTHER" id="PTHR14102:SF11">
    <property type="entry name" value="LD29223P"/>
    <property type="match status" value="1"/>
</dbReference>
<dbReference type="InterPro" id="IPR000270">
    <property type="entry name" value="PB1_dom"/>
</dbReference>
<dbReference type="SMART" id="SM00666">
    <property type="entry name" value="PB1"/>
    <property type="match status" value="1"/>
</dbReference>
<dbReference type="Pfam" id="PF00564">
    <property type="entry name" value="PB1"/>
    <property type="match status" value="1"/>
</dbReference>
<keyword evidence="3" id="KW-1185">Reference proteome</keyword>
<proteinExistence type="predicted"/>
<feature type="domain" description="PDZ" evidence="1">
    <location>
        <begin position="147"/>
        <end position="240"/>
    </location>
</feature>
<evidence type="ECO:0000313" key="4">
    <source>
        <dbReference type="WBParaSite" id="SVE_1640200.1"/>
    </source>
</evidence>
<dbReference type="PANTHER" id="PTHR14102">
    <property type="entry name" value="PAR-6-RELATED"/>
    <property type="match status" value="1"/>
</dbReference>
<dbReference type="Proteomes" id="UP000035680">
    <property type="component" value="Unassembled WGS sequence"/>
</dbReference>
<reference evidence="3" key="1">
    <citation type="submission" date="2014-07" db="EMBL/GenBank/DDBJ databases">
        <authorList>
            <person name="Martin A.A"/>
            <person name="De Silva N."/>
        </authorList>
    </citation>
    <scope>NUCLEOTIDE SEQUENCE</scope>
</reference>
<dbReference type="PROSITE" id="PS50106">
    <property type="entry name" value="PDZ"/>
    <property type="match status" value="1"/>
</dbReference>
<evidence type="ECO:0000313" key="3">
    <source>
        <dbReference type="Proteomes" id="UP000035680"/>
    </source>
</evidence>
<reference evidence="4" key="2">
    <citation type="submission" date="2015-08" db="UniProtKB">
        <authorList>
            <consortium name="WormBaseParasite"/>
        </authorList>
    </citation>
    <scope>IDENTIFICATION</scope>
</reference>
<protein>
    <submittedName>
        <fullName evidence="4">LD29223p (inferred by orthology to a D. melanogaster protein)</fullName>
    </submittedName>
</protein>
<dbReference type="Gene3D" id="3.10.20.90">
    <property type="entry name" value="Phosphatidylinositol 3-kinase Catalytic Subunit, Chain A, domain 1"/>
    <property type="match status" value="1"/>
</dbReference>
<dbReference type="InterPro" id="IPR051741">
    <property type="entry name" value="PAR6_homolog"/>
</dbReference>
<dbReference type="Gene3D" id="2.30.42.10">
    <property type="match status" value="1"/>
</dbReference>
<name>A0A0K0FVN5_STRVS</name>
<dbReference type="Pfam" id="PF00595">
    <property type="entry name" value="PDZ"/>
    <property type="match status" value="1"/>
</dbReference>
<dbReference type="AlphaFoldDB" id="A0A0K0FVN5"/>
<dbReference type="InterPro" id="IPR001478">
    <property type="entry name" value="PDZ"/>
</dbReference>
<dbReference type="SMART" id="SM00228">
    <property type="entry name" value="PDZ"/>
    <property type="match status" value="1"/>
</dbReference>
<dbReference type="WBParaSite" id="SVE_1640200.1">
    <property type="protein sequence ID" value="SVE_1640200.1"/>
    <property type="gene ID" value="SVE_1640200"/>
</dbReference>
<dbReference type="InterPro" id="IPR036034">
    <property type="entry name" value="PDZ_sf"/>
</dbReference>
<dbReference type="InterPro" id="IPR053793">
    <property type="entry name" value="PB1-like"/>
</dbReference>
<accession>A0A0K0FVN5</accession>
<dbReference type="SUPFAM" id="SSF54277">
    <property type="entry name" value="CAD &amp; PB1 domains"/>
    <property type="match status" value="1"/>
</dbReference>
<dbReference type="STRING" id="75913.A0A0K0FVN5"/>
<dbReference type="PROSITE" id="PS51745">
    <property type="entry name" value="PB1"/>
    <property type="match status" value="1"/>
</dbReference>
<dbReference type="GO" id="GO:0007098">
    <property type="term" value="P:centrosome cycle"/>
    <property type="evidence" value="ECO:0007669"/>
    <property type="project" value="TreeGrafter"/>
</dbReference>
<dbReference type="SUPFAM" id="SSF50156">
    <property type="entry name" value="PDZ domain-like"/>
    <property type="match status" value="1"/>
</dbReference>
<feature type="domain" description="PB1" evidence="2">
    <location>
        <begin position="4"/>
        <end position="85"/>
    </location>
</feature>
<sequence length="311" mass="35641">MIWTIRIKSKFDSEYRRFSIKISESINSFSFENFTSKIQQIHDLNNIPISIFYISKSGDSLPITNESNMMKAFDEKLLRLFVTRKKDSWTEHVDEKNVQLRKKKTVSTLLNVSSNRNRKSFVISQPMDFRRISAILDANILPDSQRRVHLCKQEGDSNLGFYIKANTVFRITHNGIVKVNGIFVSRLVCGGIAELSGLLSPNDEILEVNGISVDNKSLDQVADIMVANSYNLILTIKPGTPMPLTRNFPRNRQIKSTYECGTYNNSLNFDTTIFDVPKPYNHTYCVTPVPSKINWNHHSPSSEEDLNDFDF</sequence>
<organism evidence="3 4">
    <name type="scientific">Strongyloides venezuelensis</name>
    <name type="common">Threadworm</name>
    <dbReference type="NCBI Taxonomy" id="75913"/>
    <lineage>
        <taxon>Eukaryota</taxon>
        <taxon>Metazoa</taxon>
        <taxon>Ecdysozoa</taxon>
        <taxon>Nematoda</taxon>
        <taxon>Chromadorea</taxon>
        <taxon>Rhabditida</taxon>
        <taxon>Tylenchina</taxon>
        <taxon>Panagrolaimomorpha</taxon>
        <taxon>Strongyloidoidea</taxon>
        <taxon>Strongyloididae</taxon>
        <taxon>Strongyloides</taxon>
    </lineage>
</organism>
<dbReference type="CDD" id="cd06718">
    <property type="entry name" value="PDZ_Par6-like"/>
    <property type="match status" value="1"/>
</dbReference>
<evidence type="ECO:0000259" key="2">
    <source>
        <dbReference type="PROSITE" id="PS51745"/>
    </source>
</evidence>